<sequence length="69" mass="7789">MEELSDVEKKDDGKPRAKNSILDHFAPFGPASPPRLSSRRLECSSAATIGLWIFINSSWLFLFPVLEIR</sequence>
<evidence type="ECO:0000313" key="3">
    <source>
        <dbReference type="EMBL" id="KAJ8513416.1"/>
    </source>
</evidence>
<accession>A0AAV8S213</accession>
<dbReference type="AlphaFoldDB" id="A0AAV8S213"/>
<protein>
    <submittedName>
        <fullName evidence="3">Uncharacterized protein</fullName>
    </submittedName>
</protein>
<dbReference type="Proteomes" id="UP001222027">
    <property type="component" value="Unassembled WGS sequence"/>
</dbReference>
<comment type="caution">
    <text evidence="3">The sequence shown here is derived from an EMBL/GenBank/DDBJ whole genome shotgun (WGS) entry which is preliminary data.</text>
</comment>
<feature type="region of interest" description="Disordered" evidence="1">
    <location>
        <begin position="1"/>
        <end position="23"/>
    </location>
</feature>
<dbReference type="EMBL" id="JAQQAF010000001">
    <property type="protein sequence ID" value="KAJ8513416.1"/>
    <property type="molecule type" value="Genomic_DNA"/>
</dbReference>
<evidence type="ECO:0000256" key="1">
    <source>
        <dbReference type="SAM" id="MobiDB-lite"/>
    </source>
</evidence>
<organism evidence="3 4">
    <name type="scientific">Ensete ventricosum</name>
    <name type="common">Abyssinian banana</name>
    <name type="synonym">Musa ensete</name>
    <dbReference type="NCBI Taxonomy" id="4639"/>
    <lineage>
        <taxon>Eukaryota</taxon>
        <taxon>Viridiplantae</taxon>
        <taxon>Streptophyta</taxon>
        <taxon>Embryophyta</taxon>
        <taxon>Tracheophyta</taxon>
        <taxon>Spermatophyta</taxon>
        <taxon>Magnoliopsida</taxon>
        <taxon>Liliopsida</taxon>
        <taxon>Zingiberales</taxon>
        <taxon>Musaceae</taxon>
        <taxon>Ensete</taxon>
    </lineage>
</organism>
<reference evidence="3 4" key="1">
    <citation type="submission" date="2022-12" db="EMBL/GenBank/DDBJ databases">
        <title>Chromosome-scale assembly of the Ensete ventricosum genome.</title>
        <authorList>
            <person name="Dussert Y."/>
            <person name="Stocks J."/>
            <person name="Wendawek A."/>
            <person name="Woldeyes F."/>
            <person name="Nichols R.A."/>
            <person name="Borrell J.S."/>
        </authorList>
    </citation>
    <scope>NUCLEOTIDE SEQUENCE [LARGE SCALE GENOMIC DNA]</scope>
    <source>
        <strain evidence="4">cv. Maze</strain>
        <tissue evidence="3">Seeds</tissue>
    </source>
</reference>
<feature type="transmembrane region" description="Helical" evidence="2">
    <location>
        <begin position="45"/>
        <end position="66"/>
    </location>
</feature>
<keyword evidence="2" id="KW-0812">Transmembrane</keyword>
<keyword evidence="4" id="KW-1185">Reference proteome</keyword>
<evidence type="ECO:0000256" key="2">
    <source>
        <dbReference type="SAM" id="Phobius"/>
    </source>
</evidence>
<name>A0AAV8S213_ENSVE</name>
<keyword evidence="2" id="KW-1133">Transmembrane helix</keyword>
<keyword evidence="2" id="KW-0472">Membrane</keyword>
<proteinExistence type="predicted"/>
<gene>
    <name evidence="3" type="ORF">OPV22_003850</name>
</gene>
<evidence type="ECO:0000313" key="4">
    <source>
        <dbReference type="Proteomes" id="UP001222027"/>
    </source>
</evidence>
<feature type="compositionally biased region" description="Basic and acidic residues" evidence="1">
    <location>
        <begin position="1"/>
        <end position="15"/>
    </location>
</feature>